<dbReference type="AlphaFoldDB" id="A0A3N4V3R0"/>
<dbReference type="InterPro" id="IPR019253">
    <property type="entry name" value="DUF2244_TM"/>
</dbReference>
<sequence length="168" mass="18300">MSAAPVLAQSSPKGLEWCLRRNCSITPRQLLWLYASLCVVSGGLSGFFWWHGAPFVAGFSGLELLAVGVAFVCYARHAADRERLVFDGRVLSVEVELAGRVERLEFDRSSVRVDASAAEAGALVVLQARDRSIAIGRHLRPEHRRVLGREIQSALCGQWLGRGVASAV</sequence>
<dbReference type="Pfam" id="PF10003">
    <property type="entry name" value="DUF2244"/>
    <property type="match status" value="1"/>
</dbReference>
<name>A0A3N4V3R0_9BURK</name>
<evidence type="ECO:0000256" key="1">
    <source>
        <dbReference type="SAM" id="Phobius"/>
    </source>
</evidence>
<dbReference type="EMBL" id="RKQL01000003">
    <property type="protein sequence ID" value="RPE67584.1"/>
    <property type="molecule type" value="Genomic_DNA"/>
</dbReference>
<keyword evidence="1" id="KW-1133">Transmembrane helix</keyword>
<gene>
    <name evidence="2" type="ORF">EDC62_1463</name>
</gene>
<reference evidence="2 3" key="1">
    <citation type="submission" date="2018-11" db="EMBL/GenBank/DDBJ databases">
        <title>Genomic Encyclopedia of Type Strains, Phase IV (KMG-IV): sequencing the most valuable type-strain genomes for metagenomic binning, comparative biology and taxonomic classification.</title>
        <authorList>
            <person name="Goeker M."/>
        </authorList>
    </citation>
    <scope>NUCLEOTIDE SEQUENCE [LARGE SCALE GENOMIC DNA]</scope>
    <source>
        <strain evidence="2 3">DSM 101684</strain>
    </source>
</reference>
<dbReference type="RefSeq" id="WP_124222187.1">
    <property type="nucleotide sequence ID" value="NZ_RKQL01000003.1"/>
</dbReference>
<dbReference type="Proteomes" id="UP000272193">
    <property type="component" value="Unassembled WGS sequence"/>
</dbReference>
<accession>A0A3N4V3R0</accession>
<feature type="transmembrane region" description="Helical" evidence="1">
    <location>
        <begin position="56"/>
        <end position="75"/>
    </location>
</feature>
<dbReference type="OrthoDB" id="9091577at2"/>
<keyword evidence="1" id="KW-0812">Transmembrane</keyword>
<organism evidence="2 3">
    <name type="scientific">Tibeticola sediminis</name>
    <dbReference type="NCBI Taxonomy" id="1917811"/>
    <lineage>
        <taxon>Bacteria</taxon>
        <taxon>Pseudomonadati</taxon>
        <taxon>Pseudomonadota</taxon>
        <taxon>Betaproteobacteria</taxon>
        <taxon>Burkholderiales</taxon>
        <taxon>Comamonadaceae</taxon>
        <taxon>Tibeticola</taxon>
    </lineage>
</organism>
<keyword evidence="1" id="KW-0472">Membrane</keyword>
<evidence type="ECO:0000313" key="3">
    <source>
        <dbReference type="Proteomes" id="UP000272193"/>
    </source>
</evidence>
<keyword evidence="3" id="KW-1185">Reference proteome</keyword>
<protein>
    <submittedName>
        <fullName evidence="2">Putative membrane protein</fullName>
    </submittedName>
</protein>
<evidence type="ECO:0000313" key="2">
    <source>
        <dbReference type="EMBL" id="RPE67584.1"/>
    </source>
</evidence>
<proteinExistence type="predicted"/>
<feature type="transmembrane region" description="Helical" evidence="1">
    <location>
        <begin position="30"/>
        <end position="50"/>
    </location>
</feature>
<comment type="caution">
    <text evidence="2">The sequence shown here is derived from an EMBL/GenBank/DDBJ whole genome shotgun (WGS) entry which is preliminary data.</text>
</comment>